<evidence type="ECO:0000256" key="1">
    <source>
        <dbReference type="ARBA" id="ARBA00022527"/>
    </source>
</evidence>
<protein>
    <submittedName>
        <fullName evidence="3">ATP-binding protein</fullName>
    </submittedName>
</protein>
<gene>
    <name evidence="3" type="ORF">ACFPCY_31855</name>
</gene>
<accession>A0ABV9U8M3</accession>
<dbReference type="EMBL" id="JBHSIT010000010">
    <property type="protein sequence ID" value="MFC4911940.1"/>
    <property type="molecule type" value="Genomic_DNA"/>
</dbReference>
<keyword evidence="1" id="KW-0418">Kinase</keyword>
<dbReference type="Pfam" id="PF13581">
    <property type="entry name" value="HATPase_c_2"/>
    <property type="match status" value="1"/>
</dbReference>
<organism evidence="3 4">
    <name type="scientific">Actinomadura gamaensis</name>
    <dbReference type="NCBI Taxonomy" id="1763541"/>
    <lineage>
        <taxon>Bacteria</taxon>
        <taxon>Bacillati</taxon>
        <taxon>Actinomycetota</taxon>
        <taxon>Actinomycetes</taxon>
        <taxon>Streptosporangiales</taxon>
        <taxon>Thermomonosporaceae</taxon>
        <taxon>Actinomadura</taxon>
    </lineage>
</organism>
<evidence type="ECO:0000313" key="4">
    <source>
        <dbReference type="Proteomes" id="UP001595872"/>
    </source>
</evidence>
<proteinExistence type="predicted"/>
<evidence type="ECO:0000313" key="3">
    <source>
        <dbReference type="EMBL" id="MFC4911940.1"/>
    </source>
</evidence>
<dbReference type="Proteomes" id="UP001595872">
    <property type="component" value="Unassembled WGS sequence"/>
</dbReference>
<keyword evidence="1" id="KW-0723">Serine/threonine-protein kinase</keyword>
<dbReference type="SUPFAM" id="SSF55874">
    <property type="entry name" value="ATPase domain of HSP90 chaperone/DNA topoisomerase II/histidine kinase"/>
    <property type="match status" value="1"/>
</dbReference>
<keyword evidence="3" id="KW-0547">Nucleotide-binding</keyword>
<dbReference type="CDD" id="cd16936">
    <property type="entry name" value="HATPase_RsbW-like"/>
    <property type="match status" value="1"/>
</dbReference>
<dbReference type="GO" id="GO:0005524">
    <property type="term" value="F:ATP binding"/>
    <property type="evidence" value="ECO:0007669"/>
    <property type="project" value="UniProtKB-KW"/>
</dbReference>
<keyword evidence="3" id="KW-0067">ATP-binding</keyword>
<dbReference type="Gene3D" id="3.30.565.10">
    <property type="entry name" value="Histidine kinase-like ATPase, C-terminal domain"/>
    <property type="match status" value="1"/>
</dbReference>
<dbReference type="PANTHER" id="PTHR35526">
    <property type="entry name" value="ANTI-SIGMA-F FACTOR RSBW-RELATED"/>
    <property type="match status" value="1"/>
</dbReference>
<keyword evidence="1" id="KW-0808">Transferase</keyword>
<feature type="domain" description="Histidine kinase/HSP90-like ATPase" evidence="2">
    <location>
        <begin position="19"/>
        <end position="130"/>
    </location>
</feature>
<keyword evidence="4" id="KW-1185">Reference proteome</keyword>
<dbReference type="RefSeq" id="WP_378261346.1">
    <property type="nucleotide sequence ID" value="NZ_JBHSIT010000010.1"/>
</dbReference>
<dbReference type="InterPro" id="IPR036890">
    <property type="entry name" value="HATPase_C_sf"/>
</dbReference>
<evidence type="ECO:0000259" key="2">
    <source>
        <dbReference type="Pfam" id="PF13581"/>
    </source>
</evidence>
<dbReference type="PANTHER" id="PTHR35526:SF3">
    <property type="entry name" value="ANTI-SIGMA-F FACTOR RSBW"/>
    <property type="match status" value="1"/>
</dbReference>
<name>A0ABV9U8M3_9ACTN</name>
<dbReference type="InterPro" id="IPR003594">
    <property type="entry name" value="HATPase_dom"/>
</dbReference>
<dbReference type="InterPro" id="IPR050267">
    <property type="entry name" value="Anti-sigma-factor_SerPK"/>
</dbReference>
<sequence length="152" mass="16241">MDAQMMAPGHPEIRMALLATPTSVVLARELVRYALVNWGFGKPVIEDATLVMSEIVTNALNAAPGKEICIRTAVYEGAPLLECWDPSPALPVQRGVTAEAESGRGLLIVAAYAENSGVRPSANGRGKVVWALMPANPWPDGVSREDPGHRSR</sequence>
<reference evidence="4" key="1">
    <citation type="journal article" date="2019" name="Int. J. Syst. Evol. Microbiol.">
        <title>The Global Catalogue of Microorganisms (GCM) 10K type strain sequencing project: providing services to taxonomists for standard genome sequencing and annotation.</title>
        <authorList>
            <consortium name="The Broad Institute Genomics Platform"/>
            <consortium name="The Broad Institute Genome Sequencing Center for Infectious Disease"/>
            <person name="Wu L."/>
            <person name="Ma J."/>
        </authorList>
    </citation>
    <scope>NUCLEOTIDE SEQUENCE [LARGE SCALE GENOMIC DNA]</scope>
    <source>
        <strain evidence="4">KLKA75</strain>
    </source>
</reference>
<comment type="caution">
    <text evidence="3">The sequence shown here is derived from an EMBL/GenBank/DDBJ whole genome shotgun (WGS) entry which is preliminary data.</text>
</comment>